<dbReference type="PANTHER" id="PTHR10342">
    <property type="entry name" value="ARYLSULFATASE"/>
    <property type="match status" value="1"/>
</dbReference>
<dbReference type="Pfam" id="PF00884">
    <property type="entry name" value="Sulfatase"/>
    <property type="match status" value="1"/>
</dbReference>
<evidence type="ECO:0000256" key="2">
    <source>
        <dbReference type="ARBA" id="ARBA00022837"/>
    </source>
</evidence>
<evidence type="ECO:0000259" key="4">
    <source>
        <dbReference type="Pfam" id="PF00884"/>
    </source>
</evidence>
<name>A0A382EIB4_9ZZZZ</name>
<dbReference type="InterPro" id="IPR017850">
    <property type="entry name" value="Alkaline_phosphatase_core_sf"/>
</dbReference>
<evidence type="ECO:0000256" key="3">
    <source>
        <dbReference type="ARBA" id="ARBA00023180"/>
    </source>
</evidence>
<dbReference type="EMBL" id="UINC01044321">
    <property type="protein sequence ID" value="SVB49617.1"/>
    <property type="molecule type" value="Genomic_DNA"/>
</dbReference>
<dbReference type="PANTHER" id="PTHR10342:SF274">
    <property type="entry name" value="ARYLSULFATASE B"/>
    <property type="match status" value="1"/>
</dbReference>
<organism evidence="5">
    <name type="scientific">marine metagenome</name>
    <dbReference type="NCBI Taxonomy" id="408172"/>
    <lineage>
        <taxon>unclassified sequences</taxon>
        <taxon>metagenomes</taxon>
        <taxon>ecological metagenomes</taxon>
    </lineage>
</organism>
<gene>
    <name evidence="5" type="ORF">METZ01_LOCUS202471</name>
</gene>
<evidence type="ECO:0000256" key="1">
    <source>
        <dbReference type="ARBA" id="ARBA00022723"/>
    </source>
</evidence>
<evidence type="ECO:0000313" key="5">
    <source>
        <dbReference type="EMBL" id="SVB49617.1"/>
    </source>
</evidence>
<sequence length="75" mass="7956">MLSAVQLSGFMTRVFVSALLFSVAALTLAKPAAVAVAKKPNIVIIVADDLGWADVGFHSDRIPTPHLDRIAREGV</sequence>
<dbReference type="GO" id="GO:0008484">
    <property type="term" value="F:sulfuric ester hydrolase activity"/>
    <property type="evidence" value="ECO:0007669"/>
    <property type="project" value="InterPro"/>
</dbReference>
<dbReference type="AlphaFoldDB" id="A0A382EIB4"/>
<dbReference type="GO" id="GO:0046872">
    <property type="term" value="F:metal ion binding"/>
    <property type="evidence" value="ECO:0007669"/>
    <property type="project" value="UniProtKB-KW"/>
</dbReference>
<dbReference type="InterPro" id="IPR000917">
    <property type="entry name" value="Sulfatase_N"/>
</dbReference>
<feature type="non-terminal residue" evidence="5">
    <location>
        <position position="75"/>
    </location>
</feature>
<reference evidence="5" key="1">
    <citation type="submission" date="2018-05" db="EMBL/GenBank/DDBJ databases">
        <authorList>
            <person name="Lanie J.A."/>
            <person name="Ng W.-L."/>
            <person name="Kazmierczak K.M."/>
            <person name="Andrzejewski T.M."/>
            <person name="Davidsen T.M."/>
            <person name="Wayne K.J."/>
            <person name="Tettelin H."/>
            <person name="Glass J.I."/>
            <person name="Rusch D."/>
            <person name="Podicherti R."/>
            <person name="Tsui H.-C.T."/>
            <person name="Winkler M.E."/>
        </authorList>
    </citation>
    <scope>NUCLEOTIDE SEQUENCE</scope>
</reference>
<feature type="domain" description="Sulfatase N-terminal" evidence="4">
    <location>
        <begin position="40"/>
        <end position="75"/>
    </location>
</feature>
<dbReference type="Gene3D" id="3.40.720.10">
    <property type="entry name" value="Alkaline Phosphatase, subunit A"/>
    <property type="match status" value="1"/>
</dbReference>
<accession>A0A382EIB4</accession>
<proteinExistence type="predicted"/>
<keyword evidence="3" id="KW-0325">Glycoprotein</keyword>
<dbReference type="InterPro" id="IPR047115">
    <property type="entry name" value="ARSB"/>
</dbReference>
<protein>
    <recommendedName>
        <fullName evidence="4">Sulfatase N-terminal domain-containing protein</fullName>
    </recommendedName>
</protein>
<dbReference type="SUPFAM" id="SSF53649">
    <property type="entry name" value="Alkaline phosphatase-like"/>
    <property type="match status" value="1"/>
</dbReference>
<keyword evidence="1" id="KW-0479">Metal-binding</keyword>
<keyword evidence="2" id="KW-0106">Calcium</keyword>